<evidence type="ECO:0000256" key="3">
    <source>
        <dbReference type="ARBA" id="ARBA00022729"/>
    </source>
</evidence>
<evidence type="ECO:0000256" key="2">
    <source>
        <dbReference type="ARBA" id="ARBA00022448"/>
    </source>
</evidence>
<keyword evidence="2" id="KW-0813">Transport</keyword>
<keyword evidence="3 4" id="KW-0732">Signal</keyword>
<evidence type="ECO:0000256" key="4">
    <source>
        <dbReference type="SAM" id="SignalP"/>
    </source>
</evidence>
<sequence length="336" mass="36542">MMLTSSAAIAAVALTACSGSSAPSTAEGQPVTIQVGFENTADEPIGQAVQHWAELLEEQSDGDITLELFPSSALGSKSELIDQMVLGENIITIADGAFYADYGVPDMGIMYGPFFFDTWDDVWTLLDSDWYAEQSGLLDEKGLTLLASNWVYGERHLMTNSPVIAPGDLRGQKIRLANAKIYIEGFAALGATPVGMDLSDVYSSLQSGVIDGVENPLSTLYGGSFQEVSKNVLLTGHIKNFTTWVAGSTFMDTLTDEQQQLLYDTAEEAGLYNNELQEKADVEYRQLLDDAGVAITELTDEQRAEWADAGKSFYEMGDTFGWSDDLYDVTREAMGK</sequence>
<dbReference type="Pfam" id="PF03480">
    <property type="entry name" value="DctP"/>
    <property type="match status" value="1"/>
</dbReference>
<reference evidence="6" key="1">
    <citation type="journal article" date="2019" name="Int. J. Syst. Evol. Microbiol.">
        <title>The Global Catalogue of Microorganisms (GCM) 10K type strain sequencing project: providing services to taxonomists for standard genome sequencing and annotation.</title>
        <authorList>
            <consortium name="The Broad Institute Genomics Platform"/>
            <consortium name="The Broad Institute Genome Sequencing Center for Infectious Disease"/>
            <person name="Wu L."/>
            <person name="Ma J."/>
        </authorList>
    </citation>
    <scope>NUCLEOTIDE SEQUENCE [LARGE SCALE GENOMIC DNA]</scope>
    <source>
        <strain evidence="6">CCM 7640</strain>
    </source>
</reference>
<organism evidence="5 6">
    <name type="scientific">Microbacterium murale</name>
    <dbReference type="NCBI Taxonomy" id="1081040"/>
    <lineage>
        <taxon>Bacteria</taxon>
        <taxon>Bacillati</taxon>
        <taxon>Actinomycetota</taxon>
        <taxon>Actinomycetes</taxon>
        <taxon>Micrococcales</taxon>
        <taxon>Microbacteriaceae</taxon>
        <taxon>Microbacterium</taxon>
    </lineage>
</organism>
<evidence type="ECO:0000256" key="1">
    <source>
        <dbReference type="ARBA" id="ARBA00009023"/>
    </source>
</evidence>
<accession>A0ABQ1RGH9</accession>
<evidence type="ECO:0000313" key="6">
    <source>
        <dbReference type="Proteomes" id="UP000629365"/>
    </source>
</evidence>
<dbReference type="InterPro" id="IPR018389">
    <property type="entry name" value="DctP_fam"/>
</dbReference>
<evidence type="ECO:0000313" key="5">
    <source>
        <dbReference type="EMBL" id="GGD69629.1"/>
    </source>
</evidence>
<comment type="similarity">
    <text evidence="1">Belongs to the bacterial solute-binding protein 7 family.</text>
</comment>
<dbReference type="Gene3D" id="3.40.190.170">
    <property type="entry name" value="Bacterial extracellular solute-binding protein, family 7"/>
    <property type="match status" value="1"/>
</dbReference>
<proteinExistence type="inferred from homology"/>
<dbReference type="PANTHER" id="PTHR33376:SF7">
    <property type="entry name" value="C4-DICARBOXYLATE-BINDING PROTEIN DCTB"/>
    <property type="match status" value="1"/>
</dbReference>
<protein>
    <submittedName>
        <fullName evidence="5">C4-dicarboxylate ABC transporter</fullName>
    </submittedName>
</protein>
<comment type="caution">
    <text evidence="5">The sequence shown here is derived from an EMBL/GenBank/DDBJ whole genome shotgun (WGS) entry which is preliminary data.</text>
</comment>
<dbReference type="PANTHER" id="PTHR33376">
    <property type="match status" value="1"/>
</dbReference>
<dbReference type="EMBL" id="BMCM01000001">
    <property type="protein sequence ID" value="GGD69629.1"/>
    <property type="molecule type" value="Genomic_DNA"/>
</dbReference>
<gene>
    <name evidence="5" type="ORF">GCM10007269_10940</name>
</gene>
<name>A0ABQ1RGH9_9MICO</name>
<keyword evidence="6" id="KW-1185">Reference proteome</keyword>
<feature type="chain" id="PRO_5046105152" evidence="4">
    <location>
        <begin position="27"/>
        <end position="336"/>
    </location>
</feature>
<dbReference type="CDD" id="cd13669">
    <property type="entry name" value="PBP2_TRAP_TM0322_like"/>
    <property type="match status" value="1"/>
</dbReference>
<dbReference type="InterPro" id="IPR038404">
    <property type="entry name" value="TRAP_DctP_sf"/>
</dbReference>
<feature type="signal peptide" evidence="4">
    <location>
        <begin position="1"/>
        <end position="26"/>
    </location>
</feature>
<dbReference type="NCBIfam" id="NF037995">
    <property type="entry name" value="TRAP_S1"/>
    <property type="match status" value="1"/>
</dbReference>
<dbReference type="Proteomes" id="UP000629365">
    <property type="component" value="Unassembled WGS sequence"/>
</dbReference>